<dbReference type="GO" id="GO:0003677">
    <property type="term" value="F:DNA binding"/>
    <property type="evidence" value="ECO:0007669"/>
    <property type="project" value="InterPro"/>
</dbReference>
<dbReference type="InterPro" id="IPR052345">
    <property type="entry name" value="Rad_response_metalloprotease"/>
</dbReference>
<name>A0A1A9RJC5_EIKCO</name>
<evidence type="ECO:0000256" key="1">
    <source>
        <dbReference type="ARBA" id="ARBA00007227"/>
    </source>
</evidence>
<comment type="similarity">
    <text evidence="1">Belongs to the short-chain fatty acyl-CoA assimilation regulator (ScfR) family.</text>
</comment>
<dbReference type="RefSeq" id="WP_064086642.1">
    <property type="nucleotide sequence ID" value="NZ_LXSG01000032.1"/>
</dbReference>
<dbReference type="Pfam" id="PF06114">
    <property type="entry name" value="Peptidase_M78"/>
    <property type="match status" value="1"/>
</dbReference>
<dbReference type="PROSITE" id="PS50943">
    <property type="entry name" value="HTH_CROC1"/>
    <property type="match status" value="1"/>
</dbReference>
<protein>
    <submittedName>
        <fullName evidence="2">XRE family transcriptional regulator</fullName>
    </submittedName>
</protein>
<evidence type="ECO:0000313" key="3">
    <source>
        <dbReference type="Proteomes" id="UP000077589"/>
    </source>
</evidence>
<comment type="caution">
    <text evidence="2">The sequence shown here is derived from an EMBL/GenBank/DDBJ whole genome shotgun (WGS) entry which is preliminary data.</text>
</comment>
<dbReference type="InterPro" id="IPR001387">
    <property type="entry name" value="Cro/C1-type_HTH"/>
</dbReference>
<dbReference type="PANTHER" id="PTHR43236">
    <property type="entry name" value="ANTITOXIN HIGA1"/>
    <property type="match status" value="1"/>
</dbReference>
<dbReference type="Pfam" id="PF01381">
    <property type="entry name" value="HTH_3"/>
    <property type="match status" value="1"/>
</dbReference>
<dbReference type="SUPFAM" id="SSF47413">
    <property type="entry name" value="lambda repressor-like DNA-binding domains"/>
    <property type="match status" value="1"/>
</dbReference>
<dbReference type="Proteomes" id="UP000077589">
    <property type="component" value="Unassembled WGS sequence"/>
</dbReference>
<dbReference type="EMBL" id="LXSG01000032">
    <property type="protein sequence ID" value="OAM18839.1"/>
    <property type="molecule type" value="Genomic_DNA"/>
</dbReference>
<proteinExistence type="inferred from homology"/>
<dbReference type="Gene3D" id="1.10.260.40">
    <property type="entry name" value="lambda repressor-like DNA-binding domains"/>
    <property type="match status" value="1"/>
</dbReference>
<dbReference type="InterPro" id="IPR010359">
    <property type="entry name" value="IrrE_HExxH"/>
</dbReference>
<organism evidence="2 3">
    <name type="scientific">Eikenella corrodens</name>
    <dbReference type="NCBI Taxonomy" id="539"/>
    <lineage>
        <taxon>Bacteria</taxon>
        <taxon>Pseudomonadati</taxon>
        <taxon>Pseudomonadota</taxon>
        <taxon>Betaproteobacteria</taxon>
        <taxon>Neisseriales</taxon>
        <taxon>Neisseriaceae</taxon>
        <taxon>Eikenella</taxon>
    </lineage>
</organism>
<dbReference type="SMART" id="SM00530">
    <property type="entry name" value="HTH_XRE"/>
    <property type="match status" value="1"/>
</dbReference>
<dbReference type="PANTHER" id="PTHR43236:SF1">
    <property type="entry name" value="BLL7220 PROTEIN"/>
    <property type="match status" value="1"/>
</dbReference>
<dbReference type="AlphaFoldDB" id="A0A1A9RJC5"/>
<dbReference type="OrthoDB" id="9794834at2"/>
<accession>A0A1A9RJC5</accession>
<dbReference type="InterPro" id="IPR010982">
    <property type="entry name" value="Lambda_DNA-bd_dom_sf"/>
</dbReference>
<reference evidence="3" key="1">
    <citation type="submission" date="2016-05" db="EMBL/GenBank/DDBJ databases">
        <title>Draft genome of Corynebacterium afermentans subsp. afermentans LCDC 88199T.</title>
        <authorList>
            <person name="Bernier A.-M."/>
            <person name="Bernard K."/>
        </authorList>
    </citation>
    <scope>NUCLEOTIDE SEQUENCE [LARGE SCALE GENOMIC DNA]</scope>
    <source>
        <strain evidence="3">NML04-0072</strain>
    </source>
</reference>
<sequence length="352" mass="40200">MFNPERLKFALAKRGMSNSAFALQAGVSVRQVSNYLNGTTTPDIKQLSSILNFPAEFFHGGELPEISEYAVSFRSKARTPQKLLRQARAHGVTAFLLNDWLEKEFRLKKAELPDYSDLPPEEAAEAVRLDWGLGIQPIGNMIKLLESKGIRVFSLSIETSDVDAFCTWHDSRPFIFLNTQKSGERSRFDAAHELGHLLRDSHNMKHGKEKPNDIEHQANKFAAAFLMPEAALRQYNSIQPTLENLFKLKSVFGVSLIALTRRMHEIGLISEWIYSRVLCPQIARLKYRTNEPYPMDRETSEVLEKALSMLRADNIKLDEIARQLAVDPTQDIKALTFQLVRENLTRYPRLIK</sequence>
<dbReference type="Gene3D" id="1.10.10.2910">
    <property type="match status" value="1"/>
</dbReference>
<dbReference type="CDD" id="cd00093">
    <property type="entry name" value="HTH_XRE"/>
    <property type="match status" value="1"/>
</dbReference>
<evidence type="ECO:0000313" key="2">
    <source>
        <dbReference type="EMBL" id="OAM18839.1"/>
    </source>
</evidence>
<gene>
    <name evidence="2" type="ORF">A7P90_06115</name>
</gene>